<keyword evidence="2" id="KW-1185">Reference proteome</keyword>
<dbReference type="OrthoDB" id="1949423at2"/>
<dbReference type="RefSeq" id="WP_094369128.1">
    <property type="nucleotide sequence ID" value="NZ_NOJY02000088.1"/>
</dbReference>
<reference evidence="1 2" key="1">
    <citation type="journal article" date="2017" name="Genome Announc.">
        <title>Draft Genome Sequence of Romboutsia weinsteinii sp. nov. Strain CCRI-19649(T) Isolated from Surface Water.</title>
        <authorList>
            <person name="Maheux A.F."/>
            <person name="Boudreau D.K."/>
            <person name="Berube E."/>
            <person name="Boissinot M."/>
            <person name="Cantin P."/>
            <person name="Raymond F."/>
            <person name="Corbeil J."/>
            <person name="Omar R.F."/>
            <person name="Bergeron M.G."/>
        </authorList>
    </citation>
    <scope>NUCLEOTIDE SEQUENCE [LARGE SCALE GENOMIC DNA]</scope>
    <source>
        <strain evidence="1 2">CCRI-19649</strain>
    </source>
</reference>
<protein>
    <recommendedName>
        <fullName evidence="3">GNAT family N-acetyltransferase</fullName>
    </recommendedName>
</protein>
<sequence length="61" mass="7088">MCKDIWDGSGYLPEVFHKWVDDSNGAFIGAFDNNRLVSFGKYSVLIDNQGWLEDLRRLSKY</sequence>
<gene>
    <name evidence="1" type="ORF">CHL78_018930</name>
</gene>
<comment type="caution">
    <text evidence="1">The sequence shown here is derived from an EMBL/GenBank/DDBJ whole genome shotgun (WGS) entry which is preliminary data.</text>
</comment>
<proteinExistence type="predicted"/>
<evidence type="ECO:0008006" key="3">
    <source>
        <dbReference type="Google" id="ProtNLM"/>
    </source>
</evidence>
<accession>A0A371IXS4</accession>
<dbReference type="Proteomes" id="UP000215694">
    <property type="component" value="Unassembled WGS sequence"/>
</dbReference>
<dbReference type="EMBL" id="NOJY02000088">
    <property type="protein sequence ID" value="RDY25292.1"/>
    <property type="molecule type" value="Genomic_DNA"/>
</dbReference>
<dbReference type="AlphaFoldDB" id="A0A371IXS4"/>
<dbReference type="Gene3D" id="3.40.630.30">
    <property type="match status" value="1"/>
</dbReference>
<name>A0A371IXS4_9FIRM</name>
<evidence type="ECO:0000313" key="2">
    <source>
        <dbReference type="Proteomes" id="UP000215694"/>
    </source>
</evidence>
<evidence type="ECO:0000313" key="1">
    <source>
        <dbReference type="EMBL" id="RDY25292.1"/>
    </source>
</evidence>
<organism evidence="1 2">
    <name type="scientific">Romboutsia weinsteinii</name>
    <dbReference type="NCBI Taxonomy" id="2020949"/>
    <lineage>
        <taxon>Bacteria</taxon>
        <taxon>Bacillati</taxon>
        <taxon>Bacillota</taxon>
        <taxon>Clostridia</taxon>
        <taxon>Peptostreptococcales</taxon>
        <taxon>Peptostreptococcaceae</taxon>
        <taxon>Romboutsia</taxon>
    </lineage>
</organism>